<dbReference type="Proteomes" id="UP000001640">
    <property type="component" value="Chromosome 8"/>
</dbReference>
<dbReference type="GeneID" id="96905285"/>
<dbReference type="RefSeq" id="XP_003677955.1">
    <property type="nucleotide sequence ID" value="XM_003677907.1"/>
</dbReference>
<dbReference type="GO" id="GO:0031083">
    <property type="term" value="C:BLOC-1 complex"/>
    <property type="evidence" value="ECO:0007669"/>
    <property type="project" value="EnsemblFungi"/>
</dbReference>
<evidence type="ECO:0000256" key="6">
    <source>
        <dbReference type="ARBA" id="ARBA00022753"/>
    </source>
</evidence>
<evidence type="ECO:0000256" key="8">
    <source>
        <dbReference type="ARBA" id="ARBA00032430"/>
    </source>
</evidence>
<dbReference type="FunCoup" id="G0VJC9">
    <property type="interactions" value="51"/>
</dbReference>
<evidence type="ECO:0000256" key="4">
    <source>
        <dbReference type="ARBA" id="ARBA00015596"/>
    </source>
</evidence>
<evidence type="ECO:0000256" key="2">
    <source>
        <dbReference type="ARBA" id="ARBA00004177"/>
    </source>
</evidence>
<evidence type="ECO:0000313" key="9">
    <source>
        <dbReference type="EMBL" id="CCC71608.1"/>
    </source>
</evidence>
<comment type="function">
    <text evidence="1">Component of the biogenesis of lysosome-related organelles complex-1 (BLOC-1) involved in endosomal cargo sorting.</text>
</comment>
<reference evidence="9 10" key="1">
    <citation type="journal article" date="2011" name="Proc. Natl. Acad. Sci. U.S.A.">
        <title>Evolutionary erosion of yeast sex chromosomes by mating-type switching accidents.</title>
        <authorList>
            <person name="Gordon J.L."/>
            <person name="Armisen D."/>
            <person name="Proux-Wera E."/>
            <person name="Oheigeartaigh S.S."/>
            <person name="Byrne K.P."/>
            <person name="Wolfe K.H."/>
        </authorList>
    </citation>
    <scope>NUCLEOTIDE SEQUENCE [LARGE SCALE GENOMIC DNA]</scope>
    <source>
        <strain evidence="10">ATCC 76901 / BCRC 22586 / CBS 4309 / NBRC 1992 / NRRL Y-12630</strain>
    </source>
</reference>
<sequence length="121" mass="14232">MSSDDTGTNNARSMQQNVENCMKQVQEFVDTETTKSISLFSAKTRANEVWLQEITEKYSTIPDDELKKLDALKKDYLEKLGELTKKVEYFEQMCDELEEFQNELEIKTKVNTNRQSRMMEQ</sequence>
<dbReference type="Pfam" id="PF17324">
    <property type="entry name" value="BLI1"/>
    <property type="match status" value="1"/>
</dbReference>
<evidence type="ECO:0000256" key="3">
    <source>
        <dbReference type="ARBA" id="ARBA00005266"/>
    </source>
</evidence>
<dbReference type="OrthoDB" id="4059150at2759"/>
<organism evidence="9 10">
    <name type="scientific">Naumovozyma castellii</name>
    <name type="common">Yeast</name>
    <name type="synonym">Saccharomyces castellii</name>
    <dbReference type="NCBI Taxonomy" id="27288"/>
    <lineage>
        <taxon>Eukaryota</taxon>
        <taxon>Fungi</taxon>
        <taxon>Dikarya</taxon>
        <taxon>Ascomycota</taxon>
        <taxon>Saccharomycotina</taxon>
        <taxon>Saccharomycetes</taxon>
        <taxon>Saccharomycetales</taxon>
        <taxon>Saccharomycetaceae</taxon>
        <taxon>Naumovozyma</taxon>
    </lineage>
</organism>
<comment type="subcellular location">
    <subcellularLocation>
        <location evidence="2">Endosome</location>
    </subcellularLocation>
</comment>
<dbReference type="STRING" id="1064592.G0VJC9"/>
<dbReference type="InterPro" id="IPR020491">
    <property type="entry name" value="BLI1"/>
</dbReference>
<keyword evidence="5" id="KW-0813">Transport</keyword>
<dbReference type="InParanoid" id="G0VJC9"/>
<keyword evidence="7" id="KW-0175">Coiled coil</keyword>
<gene>
    <name evidence="9" type="primary">NCAS0H02980</name>
    <name evidence="9" type="ordered locus">NCAS_0H02980</name>
</gene>
<comment type="similarity">
    <text evidence="3">Belongs to the BLI1 family.</text>
</comment>
<reference key="2">
    <citation type="submission" date="2011-08" db="EMBL/GenBank/DDBJ databases">
        <title>Genome sequence of Naumovozyma castellii.</title>
        <authorList>
            <person name="Gordon J.L."/>
            <person name="Armisen D."/>
            <person name="Proux-Wera E."/>
            <person name="OhEigeartaigh S.S."/>
            <person name="Byrne K.P."/>
            <person name="Wolfe K.H."/>
        </authorList>
    </citation>
    <scope>NUCLEOTIDE SEQUENCE</scope>
    <source>
        <strain>Type strain:CBS 4309</strain>
    </source>
</reference>
<dbReference type="AlphaFoldDB" id="G0VJC9"/>
<dbReference type="KEGG" id="ncs:NCAS_0H02980"/>
<dbReference type="GO" id="GO:0005768">
    <property type="term" value="C:endosome"/>
    <property type="evidence" value="ECO:0007669"/>
    <property type="project" value="UniProtKB-SubCell"/>
</dbReference>
<proteinExistence type="inferred from homology"/>
<evidence type="ECO:0000256" key="5">
    <source>
        <dbReference type="ARBA" id="ARBA00022448"/>
    </source>
</evidence>
<protein>
    <recommendedName>
        <fullName evidence="4">Biogenesis of lysosome-related organelles complex 1 subunit BLI1</fullName>
    </recommendedName>
    <alternativeName>
        <fullName evidence="8">BLOC-1 interactor 1</fullName>
    </alternativeName>
</protein>
<accession>G0VJC9</accession>
<keyword evidence="6" id="KW-0967">Endosome</keyword>
<dbReference type="OMA" id="AVANHEW"/>
<name>G0VJC9_NAUCA</name>
<dbReference type="GO" id="GO:0007032">
    <property type="term" value="P:endosome organization"/>
    <property type="evidence" value="ECO:0007669"/>
    <property type="project" value="EnsemblFungi"/>
</dbReference>
<keyword evidence="10" id="KW-1185">Reference proteome</keyword>
<evidence type="ECO:0000256" key="1">
    <source>
        <dbReference type="ARBA" id="ARBA00002069"/>
    </source>
</evidence>
<dbReference type="eggNOG" id="ENOG502S8B7">
    <property type="taxonomic scope" value="Eukaryota"/>
</dbReference>
<evidence type="ECO:0000313" key="10">
    <source>
        <dbReference type="Proteomes" id="UP000001640"/>
    </source>
</evidence>
<evidence type="ECO:0000256" key="7">
    <source>
        <dbReference type="ARBA" id="ARBA00023054"/>
    </source>
</evidence>
<dbReference type="GO" id="GO:0032880">
    <property type="term" value="P:regulation of protein localization"/>
    <property type="evidence" value="ECO:0007669"/>
    <property type="project" value="EnsemblFungi"/>
</dbReference>
<dbReference type="HOGENOM" id="CLU_168467_0_0_1"/>
<dbReference type="EMBL" id="HE576759">
    <property type="protein sequence ID" value="CCC71608.1"/>
    <property type="molecule type" value="Genomic_DNA"/>
</dbReference>